<evidence type="ECO:0000313" key="2">
    <source>
        <dbReference type="Proteomes" id="UP000765509"/>
    </source>
</evidence>
<keyword evidence="2" id="KW-1185">Reference proteome</keyword>
<protein>
    <submittedName>
        <fullName evidence="1">Uncharacterized protein</fullName>
    </submittedName>
</protein>
<organism evidence="1 2">
    <name type="scientific">Austropuccinia psidii MF-1</name>
    <dbReference type="NCBI Taxonomy" id="1389203"/>
    <lineage>
        <taxon>Eukaryota</taxon>
        <taxon>Fungi</taxon>
        <taxon>Dikarya</taxon>
        <taxon>Basidiomycota</taxon>
        <taxon>Pucciniomycotina</taxon>
        <taxon>Pucciniomycetes</taxon>
        <taxon>Pucciniales</taxon>
        <taxon>Sphaerophragmiaceae</taxon>
        <taxon>Austropuccinia</taxon>
    </lineage>
</organism>
<dbReference type="Proteomes" id="UP000765509">
    <property type="component" value="Unassembled WGS sequence"/>
</dbReference>
<gene>
    <name evidence="1" type="ORF">O181_081385</name>
</gene>
<accession>A0A9Q3FPZ5</accession>
<dbReference type="EMBL" id="AVOT02046362">
    <property type="protein sequence ID" value="MBW0541670.1"/>
    <property type="molecule type" value="Genomic_DNA"/>
</dbReference>
<dbReference type="AlphaFoldDB" id="A0A9Q3FPZ5"/>
<evidence type="ECO:0000313" key="1">
    <source>
        <dbReference type="EMBL" id="MBW0541670.1"/>
    </source>
</evidence>
<comment type="caution">
    <text evidence="1">The sequence shown here is derived from an EMBL/GenBank/DDBJ whole genome shotgun (WGS) entry which is preliminary data.</text>
</comment>
<name>A0A9Q3FPZ5_9BASI</name>
<sequence>MSRSQIAIQEYRGNMTIVNKSGNIYNTSDGFSQWEVPNEPYNPAYVPANVEPQIQSEGINITDMGTEFFEELRKYSKKDKNFHIPTSLFDKYCKDAALANFLNDIWKTSYYNGRFHLFFGILYHRYKHTCAMVLCSRMSINTILLACQDKIYSGNLSEDRKIERKMSLNTVIAVTGYRRTIKLLVNDFG</sequence>
<proteinExistence type="predicted"/>
<reference evidence="1" key="1">
    <citation type="submission" date="2021-03" db="EMBL/GenBank/DDBJ databases">
        <title>Draft genome sequence of rust myrtle Austropuccinia psidii MF-1, a brazilian biotype.</title>
        <authorList>
            <person name="Quecine M.C."/>
            <person name="Pachon D.M.R."/>
            <person name="Bonatelli M.L."/>
            <person name="Correr F.H."/>
            <person name="Franceschini L.M."/>
            <person name="Leite T.F."/>
            <person name="Margarido G.R.A."/>
            <person name="Almeida C.A."/>
            <person name="Ferrarezi J.A."/>
            <person name="Labate C.A."/>
        </authorList>
    </citation>
    <scope>NUCLEOTIDE SEQUENCE</scope>
    <source>
        <strain evidence="1">MF-1</strain>
    </source>
</reference>